<feature type="transmembrane region" description="Helical" evidence="1">
    <location>
        <begin position="116"/>
        <end position="135"/>
    </location>
</feature>
<accession>A0A178IG59</accession>
<keyword evidence="4" id="KW-1185">Reference proteome</keyword>
<dbReference type="OrthoDB" id="9815120at2"/>
<keyword evidence="1" id="KW-0812">Transmembrane</keyword>
<feature type="domain" description="EamA" evidence="2">
    <location>
        <begin position="8"/>
        <end position="110"/>
    </location>
</feature>
<evidence type="ECO:0000313" key="4">
    <source>
        <dbReference type="Proteomes" id="UP000078486"/>
    </source>
</evidence>
<evidence type="ECO:0000256" key="1">
    <source>
        <dbReference type="SAM" id="Phobius"/>
    </source>
</evidence>
<dbReference type="GO" id="GO:0005886">
    <property type="term" value="C:plasma membrane"/>
    <property type="evidence" value="ECO:0007669"/>
    <property type="project" value="TreeGrafter"/>
</dbReference>
<dbReference type="PANTHER" id="PTHR22911:SF37">
    <property type="entry name" value="THREONINE_HOMOSERINE EXPORTER RHTA"/>
    <property type="match status" value="1"/>
</dbReference>
<feature type="transmembrane region" description="Helical" evidence="1">
    <location>
        <begin position="172"/>
        <end position="194"/>
    </location>
</feature>
<dbReference type="SUPFAM" id="SSF103481">
    <property type="entry name" value="Multidrug resistance efflux transporter EmrE"/>
    <property type="match status" value="2"/>
</dbReference>
<dbReference type="AlphaFoldDB" id="A0A178IG59"/>
<keyword evidence="1" id="KW-0472">Membrane</keyword>
<dbReference type="InterPro" id="IPR037185">
    <property type="entry name" value="EmrE-like"/>
</dbReference>
<evidence type="ECO:0000259" key="2">
    <source>
        <dbReference type="Pfam" id="PF00892"/>
    </source>
</evidence>
<feature type="transmembrane region" description="Helical" evidence="1">
    <location>
        <begin position="141"/>
        <end position="160"/>
    </location>
</feature>
<evidence type="ECO:0000313" key="3">
    <source>
        <dbReference type="EMBL" id="OAM88990.1"/>
    </source>
</evidence>
<dbReference type="PANTHER" id="PTHR22911">
    <property type="entry name" value="ACYL-MALONYL CONDENSING ENZYME-RELATED"/>
    <property type="match status" value="1"/>
</dbReference>
<gene>
    <name evidence="3" type="ORF">AW736_08960</name>
</gene>
<dbReference type="Pfam" id="PF00892">
    <property type="entry name" value="EamA"/>
    <property type="match status" value="2"/>
</dbReference>
<dbReference type="EMBL" id="LRRQ01000112">
    <property type="protein sequence ID" value="OAM88990.1"/>
    <property type="molecule type" value="Genomic_DNA"/>
</dbReference>
<feature type="transmembrane region" description="Helical" evidence="1">
    <location>
        <begin position="200"/>
        <end position="219"/>
    </location>
</feature>
<dbReference type="RefSeq" id="WP_068769971.1">
    <property type="nucleotide sequence ID" value="NZ_CP109796.1"/>
</dbReference>
<protein>
    <submittedName>
        <fullName evidence="3">Transporter</fullName>
    </submittedName>
</protein>
<feature type="transmembrane region" description="Helical" evidence="1">
    <location>
        <begin position="38"/>
        <end position="56"/>
    </location>
</feature>
<keyword evidence="1" id="KW-1133">Transmembrane helix</keyword>
<sequence length="286" mass="29480">MSSRLIPVGLLIVAMVSIQTGASVAKRLFPLVGPQGTTALRLIFGTVILLVVLRPWRTRRRPGSWKPLAGYGISLGLMNLLFYMALESMPLGIAVALEFTGPLAVAMIASRRPLDFVWIALAVSGLLLLLPVWGGMTGVDARGAALALGAGICWALYIVFGQRAGTGHATQTVALGSVIAACVAAPVGVAHAGGALLSPAILPLALAVAVLSSALPYSLEMLALTRLPAKTFGTLMSMEPAVATVSGMIFLKEWLAPSEWLAIALIIAASVGTTVTTAPPSAPVPD</sequence>
<organism evidence="3 4">
    <name type="scientific">Termitidicoccus mucosus</name>
    <dbReference type="NCBI Taxonomy" id="1184151"/>
    <lineage>
        <taxon>Bacteria</taxon>
        <taxon>Pseudomonadati</taxon>
        <taxon>Verrucomicrobiota</taxon>
        <taxon>Opitutia</taxon>
        <taxon>Opitutales</taxon>
        <taxon>Opitutaceae</taxon>
        <taxon>Termitidicoccus</taxon>
    </lineage>
</organism>
<name>A0A178IG59_9BACT</name>
<reference evidence="3 4" key="1">
    <citation type="submission" date="2016-01" db="EMBL/GenBank/DDBJ databases">
        <title>High potential of lignocellulose degradation of a new Verrucomicrobia species.</title>
        <authorList>
            <person name="Wang Y."/>
            <person name="Shi Y."/>
            <person name="Qiu Z."/>
            <person name="Liu S."/>
            <person name="Yang H."/>
        </authorList>
    </citation>
    <scope>NUCLEOTIDE SEQUENCE [LARGE SCALE GENOMIC DNA]</scope>
    <source>
        <strain evidence="3 4">TSB47</strain>
    </source>
</reference>
<dbReference type="Proteomes" id="UP000078486">
    <property type="component" value="Unassembled WGS sequence"/>
</dbReference>
<feature type="transmembrane region" description="Helical" evidence="1">
    <location>
        <begin position="68"/>
        <end position="85"/>
    </location>
</feature>
<proteinExistence type="predicted"/>
<dbReference type="NCBIfam" id="NF007823">
    <property type="entry name" value="PRK10532.1"/>
    <property type="match status" value="1"/>
</dbReference>
<feature type="domain" description="EamA" evidence="2">
    <location>
        <begin position="142"/>
        <end position="273"/>
    </location>
</feature>
<dbReference type="Gene3D" id="1.10.3730.20">
    <property type="match status" value="1"/>
</dbReference>
<feature type="transmembrane region" description="Helical" evidence="1">
    <location>
        <begin position="91"/>
        <end position="109"/>
    </location>
</feature>
<dbReference type="InterPro" id="IPR000620">
    <property type="entry name" value="EamA_dom"/>
</dbReference>
<dbReference type="STRING" id="1184151.AW736_08960"/>
<comment type="caution">
    <text evidence="3">The sequence shown here is derived from an EMBL/GenBank/DDBJ whole genome shotgun (WGS) entry which is preliminary data.</text>
</comment>
<dbReference type="GO" id="GO:0015565">
    <property type="term" value="F:threonine efflux transmembrane transporter activity"/>
    <property type="evidence" value="ECO:0007669"/>
    <property type="project" value="TreeGrafter"/>
</dbReference>